<dbReference type="GO" id="GO:0005886">
    <property type="term" value="C:plasma membrane"/>
    <property type="evidence" value="ECO:0007669"/>
    <property type="project" value="InterPro"/>
</dbReference>
<accession>A0A7W9BUE7</accession>
<evidence type="ECO:0000256" key="3">
    <source>
        <dbReference type="ARBA" id="ARBA00022989"/>
    </source>
</evidence>
<evidence type="ECO:0000313" key="6">
    <source>
        <dbReference type="EMBL" id="MBB5730119.1"/>
    </source>
</evidence>
<dbReference type="Proteomes" id="UP000546701">
    <property type="component" value="Unassembled WGS sequence"/>
</dbReference>
<evidence type="ECO:0000313" key="7">
    <source>
        <dbReference type="Proteomes" id="UP000546701"/>
    </source>
</evidence>
<evidence type="ECO:0000256" key="4">
    <source>
        <dbReference type="ARBA" id="ARBA00023136"/>
    </source>
</evidence>
<proteinExistence type="predicted"/>
<gene>
    <name evidence="6" type="ORF">FHS99_002617</name>
</gene>
<dbReference type="InterPro" id="IPR007452">
    <property type="entry name" value="TamB_C"/>
</dbReference>
<dbReference type="GO" id="GO:0097347">
    <property type="term" value="C:TAM protein secretion complex"/>
    <property type="evidence" value="ECO:0007669"/>
    <property type="project" value="TreeGrafter"/>
</dbReference>
<comment type="caution">
    <text evidence="6">The sequence shown here is derived from an EMBL/GenBank/DDBJ whole genome shotgun (WGS) entry which is preliminary data.</text>
</comment>
<sequence length="1393" mass="146003">MSDEVARKPRFRPLRWLGGLLLALAALALVTVWAIDTGPGHRFLTDRIAALPIKSGLRVRIGRIDGSIWNRATIRDLRLYDLKGQFLEAPEVRLDWNPAAWMRNVLDVNILSAPLVTLDRLPVLRPSAEPAVLPSFDLRVGRLAITRLELGAGITGGRVRAGRMTGSADIRDGRAMVMLDAAVTRAGKAGGDSLRVRLDARPDSDRFDVDVALDAPAGSVAGRWLGTPRPVTLRIDGDGRWTDWRGRAQATLSGRSIGQLALRATAGRYALDGRVAPAPFLSGKLQRLSSPSVTVRGSGTLVDRRLAGEIKLRSRALMLDAKGAVDLARSRFGAMAVRADLLQPAALFPNMTGQKISLKLTLDGPFKTAAFDYMATAPRLAFDATGFEDVRAAGRGRLSPNGPVVVPIRLTARRVIGVGDVAGGILANLSVAGQLQATARTLTGTGLAFDSDKLKGKLALRVDLVTGRYDVTISGQLRRYLIPGLGIVEVTSDLSVVPDPSGRGTRVEGRGQGRVLRLDNAFLAGLAGGLPRIDTRLVRDRDGVLRFSDLVLTAPTITIRGTGMRRRDGTFQFAGSGRQARYGAFDIGLDGDISRPRVELLLAAPADPLGLAAVRATLLPDAGGYQWQAAGGSTLGPFAGRGRIDLPSGAPAVVRVAALNVSGTTASGALRSDPGGFTGVLTTAGGGIDGRLLFSPVGDVQRIEMHLGFVTARLAMAVPVELRRGKLDAVLLLDPAGTSVEATATAAGARRGDVSIARIAGNAQLRGGRGTVRASVAGSRGRAFEFQTVAQVAPDRIELIGSGTLDRKAIRLSRPAVLTREGDGWRVAPTALTYDGGTATVGGRFGAGDATVDATLARMPMSLLDLAFPQLGVSGLASGQLTYRLPGGGQVPTGRADLRIRGLTRSGLVLSSRPIDVGLAMVLDGRGLAARSVVASGGAIIGRAQGRIGPLGGGAALAERLRAAPIFAQLRYTGPADTLWRLTGVETIDLSGPVAVGADIGGRVSSPVIRGSIRTSGARLESAVTGTVIQAIVAAGRFDGSRLVMDSFRGATPRGGTVTGRATFDLAAARGFGMDIALDANKAVLLARDDIGATVTGPLRIQSDGVGGTISGTVKLDQSRYRLGRAAAASIPRLNVREINRPDDVSDLPAATAPWKLDLKADARTRMIVSGLGLDSEWRAQLGIAGTVDSPQITGRADLLRGNYEFAGRRFDIDRGSIRFQGETPVDPVLDIVANANIQGLSASIRVSGTGLRPQVDFSSVPALPEDELLSRLLFGSSITTLSAPEALQLAAAVASLRADGGGGMNLNPINAIRRAAGLDRLRILPADVATGQGTSVAAGKYIGRRTYLEVISDGQGYSATRLEYRITRWLSLLSTISTVGRQSANVRVSKDY</sequence>
<evidence type="ECO:0000259" key="5">
    <source>
        <dbReference type="Pfam" id="PF04357"/>
    </source>
</evidence>
<dbReference type="RefSeq" id="WP_229673988.1">
    <property type="nucleotide sequence ID" value="NZ_BMJP01000004.1"/>
</dbReference>
<keyword evidence="2" id="KW-0812">Transmembrane</keyword>
<dbReference type="GO" id="GO:0009306">
    <property type="term" value="P:protein secretion"/>
    <property type="evidence" value="ECO:0007669"/>
    <property type="project" value="InterPro"/>
</dbReference>
<evidence type="ECO:0000256" key="2">
    <source>
        <dbReference type="ARBA" id="ARBA00022692"/>
    </source>
</evidence>
<dbReference type="EMBL" id="JACIJR010000006">
    <property type="protein sequence ID" value="MBB5730119.1"/>
    <property type="molecule type" value="Genomic_DNA"/>
</dbReference>
<name>A0A7W9BUE7_9SPHN</name>
<reference evidence="6 7" key="1">
    <citation type="submission" date="2020-08" db="EMBL/GenBank/DDBJ databases">
        <title>Genomic Encyclopedia of Type Strains, Phase IV (KMG-IV): sequencing the most valuable type-strain genomes for metagenomic binning, comparative biology and taxonomic classification.</title>
        <authorList>
            <person name="Goeker M."/>
        </authorList>
    </citation>
    <scope>NUCLEOTIDE SEQUENCE [LARGE SCALE GENOMIC DNA]</scope>
    <source>
        <strain evidence="6 7">DSM 103336</strain>
    </source>
</reference>
<protein>
    <submittedName>
        <fullName evidence="6">Translocation and assembly module TamB</fullName>
    </submittedName>
</protein>
<dbReference type="Pfam" id="PF04357">
    <property type="entry name" value="TamB"/>
    <property type="match status" value="1"/>
</dbReference>
<feature type="domain" description="Translocation and assembly module TamB C-terminal" evidence="5">
    <location>
        <begin position="1048"/>
        <end position="1392"/>
    </location>
</feature>
<comment type="subcellular location">
    <subcellularLocation>
        <location evidence="1">Membrane</location>
        <topology evidence="1">Single-pass membrane protein</topology>
    </subcellularLocation>
</comment>
<dbReference type="PANTHER" id="PTHR36985:SF1">
    <property type="entry name" value="TRANSLOCATION AND ASSEMBLY MODULE SUBUNIT TAMB"/>
    <property type="match status" value="1"/>
</dbReference>
<evidence type="ECO:0000256" key="1">
    <source>
        <dbReference type="ARBA" id="ARBA00004167"/>
    </source>
</evidence>
<keyword evidence="7" id="KW-1185">Reference proteome</keyword>
<keyword evidence="3" id="KW-1133">Transmembrane helix</keyword>
<keyword evidence="4" id="KW-0472">Membrane</keyword>
<organism evidence="6 7">
    <name type="scientific">Sphingomonas prati</name>
    <dbReference type="NCBI Taxonomy" id="1843237"/>
    <lineage>
        <taxon>Bacteria</taxon>
        <taxon>Pseudomonadati</taxon>
        <taxon>Pseudomonadota</taxon>
        <taxon>Alphaproteobacteria</taxon>
        <taxon>Sphingomonadales</taxon>
        <taxon>Sphingomonadaceae</taxon>
        <taxon>Sphingomonas</taxon>
    </lineage>
</organism>
<dbReference type="PANTHER" id="PTHR36985">
    <property type="entry name" value="TRANSLOCATION AND ASSEMBLY MODULE SUBUNIT TAMB"/>
    <property type="match status" value="1"/>
</dbReference>